<evidence type="ECO:0000313" key="2">
    <source>
        <dbReference type="WBParaSite" id="ES5_v2.g30186.t1"/>
    </source>
</evidence>
<evidence type="ECO:0000313" key="1">
    <source>
        <dbReference type="Proteomes" id="UP000887579"/>
    </source>
</evidence>
<dbReference type="Proteomes" id="UP000887579">
    <property type="component" value="Unplaced"/>
</dbReference>
<reference evidence="2" key="1">
    <citation type="submission" date="2022-11" db="UniProtKB">
        <authorList>
            <consortium name="WormBaseParasite"/>
        </authorList>
    </citation>
    <scope>IDENTIFICATION</scope>
</reference>
<sequence length="154" mass="17360">IPSSVRDIFAHEYCKIENLTEKTATSFWVLAAALKAFVERHDALPLSGQLPDMTSDSERYTKLLNLYRAQASQDAMEVYQNAVLIMKGIFDEDEMISFQDCLKFCKHAAFIGVQNGTSLIDESNFTGILSQITEPQLSEPPRSVHPFTWLALLK</sequence>
<proteinExistence type="predicted"/>
<protein>
    <submittedName>
        <fullName evidence="2">Uncharacterized protein</fullName>
    </submittedName>
</protein>
<name>A0AC34GKI4_9BILA</name>
<accession>A0AC34GKI4</accession>
<dbReference type="WBParaSite" id="ES5_v2.g30186.t1">
    <property type="protein sequence ID" value="ES5_v2.g30186.t1"/>
    <property type="gene ID" value="ES5_v2.g30186"/>
</dbReference>
<organism evidence="1 2">
    <name type="scientific">Panagrolaimus sp. ES5</name>
    <dbReference type="NCBI Taxonomy" id="591445"/>
    <lineage>
        <taxon>Eukaryota</taxon>
        <taxon>Metazoa</taxon>
        <taxon>Ecdysozoa</taxon>
        <taxon>Nematoda</taxon>
        <taxon>Chromadorea</taxon>
        <taxon>Rhabditida</taxon>
        <taxon>Tylenchina</taxon>
        <taxon>Panagrolaimomorpha</taxon>
        <taxon>Panagrolaimoidea</taxon>
        <taxon>Panagrolaimidae</taxon>
        <taxon>Panagrolaimus</taxon>
    </lineage>
</organism>